<feature type="transmembrane region" description="Helical" evidence="1">
    <location>
        <begin position="7"/>
        <end position="26"/>
    </location>
</feature>
<protein>
    <submittedName>
        <fullName evidence="2">YGGT family protein</fullName>
    </submittedName>
</protein>
<gene>
    <name evidence="2" type="ORF">U732_1543</name>
</gene>
<evidence type="ECO:0000313" key="3">
    <source>
        <dbReference type="Proteomes" id="UP000031366"/>
    </source>
</evidence>
<name>A0A0C1RA77_9CLOT</name>
<dbReference type="AlphaFoldDB" id="A0A0C1RA77"/>
<comment type="caution">
    <text evidence="2">The sequence shown here is derived from an EMBL/GenBank/DDBJ whole genome shotgun (WGS) entry which is preliminary data.</text>
</comment>
<proteinExistence type="predicted"/>
<evidence type="ECO:0000256" key="1">
    <source>
        <dbReference type="SAM" id="Phobius"/>
    </source>
</evidence>
<keyword evidence="3" id="KW-1185">Reference proteome</keyword>
<sequence>MIIRIVNIFFEVIKAAILIEVLLTWIPNGRYSKVGQFIRTFTAPIMEPAEKINDLFLKGFVIDFSPIIAYFLIYVIQGIILSVLVRI</sequence>
<evidence type="ECO:0000313" key="2">
    <source>
        <dbReference type="EMBL" id="KIE47351.1"/>
    </source>
</evidence>
<dbReference type="OrthoDB" id="283553at2"/>
<dbReference type="Proteomes" id="UP000031366">
    <property type="component" value="Unassembled WGS sequence"/>
</dbReference>
<keyword evidence="1" id="KW-1133">Transmembrane helix</keyword>
<feature type="transmembrane region" description="Helical" evidence="1">
    <location>
        <begin position="67"/>
        <end position="85"/>
    </location>
</feature>
<dbReference type="EMBL" id="AYSO01000015">
    <property type="protein sequence ID" value="KIE47351.1"/>
    <property type="molecule type" value="Genomic_DNA"/>
</dbReference>
<accession>A0A0C1RA77</accession>
<keyword evidence="1" id="KW-0812">Transmembrane</keyword>
<dbReference type="Pfam" id="PF02325">
    <property type="entry name" value="CCB3_YggT"/>
    <property type="match status" value="1"/>
</dbReference>
<organism evidence="2 3">
    <name type="scientific">Clostridium argentinense CDC 2741</name>
    <dbReference type="NCBI Taxonomy" id="1418104"/>
    <lineage>
        <taxon>Bacteria</taxon>
        <taxon>Bacillati</taxon>
        <taxon>Bacillota</taxon>
        <taxon>Clostridia</taxon>
        <taxon>Eubacteriales</taxon>
        <taxon>Clostridiaceae</taxon>
        <taxon>Clostridium</taxon>
    </lineage>
</organism>
<dbReference type="GO" id="GO:0016020">
    <property type="term" value="C:membrane"/>
    <property type="evidence" value="ECO:0007669"/>
    <property type="project" value="InterPro"/>
</dbReference>
<dbReference type="RefSeq" id="WP_039632605.1">
    <property type="nucleotide sequence ID" value="NZ_AYSO01000015.1"/>
</dbReference>
<dbReference type="InterPro" id="IPR003425">
    <property type="entry name" value="CCB3/YggT"/>
</dbReference>
<keyword evidence="1" id="KW-0472">Membrane</keyword>
<reference evidence="2 3" key="1">
    <citation type="journal article" date="2015" name="Infect. Genet. Evol.">
        <title>Genomic sequences of six botulinum neurotoxin-producing strains representing three clostridial species illustrate the mobility and diversity of botulinum neurotoxin genes.</title>
        <authorList>
            <person name="Smith T.J."/>
            <person name="Hill K.K."/>
            <person name="Xie G."/>
            <person name="Foley B.T."/>
            <person name="Williamson C.H."/>
            <person name="Foster J.T."/>
            <person name="Johnson S.L."/>
            <person name="Chertkov O."/>
            <person name="Teshima H."/>
            <person name="Gibbons H.S."/>
            <person name="Johnsky L.A."/>
            <person name="Karavis M.A."/>
            <person name="Smith L.A."/>
        </authorList>
    </citation>
    <scope>NUCLEOTIDE SEQUENCE [LARGE SCALE GENOMIC DNA]</scope>
    <source>
        <strain evidence="2 3">CDC 2741</strain>
    </source>
</reference>
<dbReference type="STRING" id="29341.RSJ17_12530"/>